<name>A0ABY0IEP4_9BACT</name>
<keyword evidence="4" id="KW-0804">Transcription</keyword>
<dbReference type="PANTHER" id="PTHR30126">
    <property type="entry name" value="HTH-TYPE TRANSCRIPTIONAL REGULATOR"/>
    <property type="match status" value="1"/>
</dbReference>
<dbReference type="PANTHER" id="PTHR30126:SF91">
    <property type="entry name" value="LYSR FAMILY TRANSCRIPTIONAL REGULATOR"/>
    <property type="match status" value="1"/>
</dbReference>
<dbReference type="InterPro" id="IPR036390">
    <property type="entry name" value="WH_DNA-bd_sf"/>
</dbReference>
<dbReference type="Pfam" id="PF03466">
    <property type="entry name" value="LysR_substrate"/>
    <property type="match status" value="1"/>
</dbReference>
<dbReference type="SUPFAM" id="SSF53850">
    <property type="entry name" value="Periplasmic binding protein-like II"/>
    <property type="match status" value="1"/>
</dbReference>
<keyword evidence="3" id="KW-0238">DNA-binding</keyword>
<dbReference type="Gene3D" id="3.40.190.290">
    <property type="match status" value="1"/>
</dbReference>
<dbReference type="Proteomes" id="UP000443582">
    <property type="component" value="Unassembled WGS sequence"/>
</dbReference>
<evidence type="ECO:0000256" key="4">
    <source>
        <dbReference type="ARBA" id="ARBA00023163"/>
    </source>
</evidence>
<keyword evidence="7" id="KW-1185">Reference proteome</keyword>
<dbReference type="RefSeq" id="WP_114706485.1">
    <property type="nucleotide sequence ID" value="NZ_QDKL01000002.1"/>
</dbReference>
<dbReference type="PROSITE" id="PS50931">
    <property type="entry name" value="HTH_LYSR"/>
    <property type="match status" value="1"/>
</dbReference>
<protein>
    <submittedName>
        <fullName evidence="6">LysR family transcriptional regulator</fullName>
    </submittedName>
</protein>
<evidence type="ECO:0000256" key="3">
    <source>
        <dbReference type="ARBA" id="ARBA00023125"/>
    </source>
</evidence>
<evidence type="ECO:0000313" key="6">
    <source>
        <dbReference type="EMBL" id="RZF21418.1"/>
    </source>
</evidence>
<dbReference type="SUPFAM" id="SSF46785">
    <property type="entry name" value="Winged helix' DNA-binding domain"/>
    <property type="match status" value="1"/>
</dbReference>
<dbReference type="Pfam" id="PF00126">
    <property type="entry name" value="HTH_1"/>
    <property type="match status" value="1"/>
</dbReference>
<dbReference type="Gene3D" id="1.10.10.10">
    <property type="entry name" value="Winged helix-like DNA-binding domain superfamily/Winged helix DNA-binding domain"/>
    <property type="match status" value="1"/>
</dbReference>
<evidence type="ECO:0000259" key="5">
    <source>
        <dbReference type="PROSITE" id="PS50931"/>
    </source>
</evidence>
<organism evidence="6 7">
    <name type="scientific">Halobacteriovorax vibrionivorans</name>
    <dbReference type="NCBI Taxonomy" id="2152716"/>
    <lineage>
        <taxon>Bacteria</taxon>
        <taxon>Pseudomonadati</taxon>
        <taxon>Bdellovibrionota</taxon>
        <taxon>Bacteriovoracia</taxon>
        <taxon>Bacteriovoracales</taxon>
        <taxon>Halobacteriovoraceae</taxon>
        <taxon>Halobacteriovorax</taxon>
    </lineage>
</organism>
<evidence type="ECO:0000256" key="1">
    <source>
        <dbReference type="ARBA" id="ARBA00009437"/>
    </source>
</evidence>
<reference evidence="7" key="1">
    <citation type="journal article" date="2019" name="Int. J. Syst. Evol. Microbiol.">
        <title>Halobacteriovorax valvorus sp. nov., a novel prokaryotic predator isolated from coastal seawater of China.</title>
        <authorList>
            <person name="Chen M.-X."/>
        </authorList>
    </citation>
    <scope>NUCLEOTIDE SEQUENCE [LARGE SCALE GENOMIC DNA]</scope>
    <source>
        <strain evidence="7">BL9</strain>
    </source>
</reference>
<feature type="domain" description="HTH lysR-type" evidence="5">
    <location>
        <begin position="4"/>
        <end position="61"/>
    </location>
</feature>
<dbReference type="InterPro" id="IPR036388">
    <property type="entry name" value="WH-like_DNA-bd_sf"/>
</dbReference>
<comment type="similarity">
    <text evidence="1">Belongs to the LysR transcriptional regulatory family.</text>
</comment>
<dbReference type="InterPro" id="IPR005119">
    <property type="entry name" value="LysR_subst-bd"/>
</dbReference>
<proteinExistence type="inferred from homology"/>
<sequence length="288" mass="32728">MIWITIEQIKCLQALDEAGSFTKAATALAKAKSAVIYSINNLEEQVGFPLVDRTSYRPQITNKGRDFLNEAAKLTAQYDHLIEKTKQISSNVETRVSISVSGIYEQEKLYPIIKKAMSLYPSTEIILEKEILSGEKMLMEGRVDLAIFEDLSRTKNFEFKPVGEVDMYLVIAKDHPFLDLPKKEQSFASLVQYPQIIQRSTIPDDTIKIGVMDEALKWRVTDTPSKKEIILNGFGWGRLPSTMIRDELKKGSLVHLKSLEKKSLVKFCLGHKKGHQLGEVARFIWDSF</sequence>
<dbReference type="InterPro" id="IPR000847">
    <property type="entry name" value="LysR_HTH_N"/>
</dbReference>
<evidence type="ECO:0000256" key="2">
    <source>
        <dbReference type="ARBA" id="ARBA00023015"/>
    </source>
</evidence>
<dbReference type="EMBL" id="QDKL01000002">
    <property type="protein sequence ID" value="RZF21418.1"/>
    <property type="molecule type" value="Genomic_DNA"/>
</dbReference>
<comment type="caution">
    <text evidence="6">The sequence shown here is derived from an EMBL/GenBank/DDBJ whole genome shotgun (WGS) entry which is preliminary data.</text>
</comment>
<accession>A0ABY0IEP4</accession>
<gene>
    <name evidence="6" type="ORF">DAY19_06955</name>
</gene>
<keyword evidence="2" id="KW-0805">Transcription regulation</keyword>
<evidence type="ECO:0000313" key="7">
    <source>
        <dbReference type="Proteomes" id="UP000443582"/>
    </source>
</evidence>